<proteinExistence type="predicted"/>
<dbReference type="RefSeq" id="WP_104902918.1">
    <property type="nucleotide sequence ID" value="NZ_JAKNRV010000002.1"/>
</dbReference>
<keyword evidence="2" id="KW-1185">Reference proteome</keyword>
<accession>A0ABT0EB08</accession>
<comment type="caution">
    <text evidence="1">The sequence shown here is derived from an EMBL/GenBank/DDBJ whole genome shotgun (WGS) entry which is preliminary data.</text>
</comment>
<protein>
    <submittedName>
        <fullName evidence="1">Uncharacterized protein</fullName>
    </submittedName>
</protein>
<dbReference type="Proteomes" id="UP001317085">
    <property type="component" value="Unassembled WGS sequence"/>
</dbReference>
<evidence type="ECO:0000313" key="2">
    <source>
        <dbReference type="Proteomes" id="UP001317085"/>
    </source>
</evidence>
<evidence type="ECO:0000313" key="1">
    <source>
        <dbReference type="EMBL" id="MCK1782900.1"/>
    </source>
</evidence>
<name>A0ABT0EB08_9PSED</name>
<sequence length="88" mass="9915">MTQIAQITGGASRPSKGWLKPMFPITGKAHYFNQEKEFAAITAQGRAYFWRSICGIDTVSTDKMPMFEPGNWDRCKKCELKLARRAAA</sequence>
<gene>
    <name evidence="1" type="ORF">L9Z73_00520</name>
</gene>
<dbReference type="EMBL" id="JAKNRV010000002">
    <property type="protein sequence ID" value="MCK1782900.1"/>
    <property type="molecule type" value="Genomic_DNA"/>
</dbReference>
<organism evidence="1 2">
    <name type="scientific">Pseudomonas emilianonis</name>
    <dbReference type="NCBI Taxonomy" id="2915812"/>
    <lineage>
        <taxon>Bacteria</taxon>
        <taxon>Pseudomonadati</taxon>
        <taxon>Pseudomonadota</taxon>
        <taxon>Gammaproteobacteria</taxon>
        <taxon>Pseudomonadales</taxon>
        <taxon>Pseudomonadaceae</taxon>
        <taxon>Pseudomonas</taxon>
    </lineage>
</organism>
<reference evidence="1 2" key="1">
    <citation type="submission" date="2022-02" db="EMBL/GenBank/DDBJ databases">
        <title>Comparative genomics of the first Antarctic Pseudomonas spp. capable of biotransforming 2,4,6-Trinitrotoluene.</title>
        <authorList>
            <person name="Cabrera M.A."/>
            <person name="Marquez S.L."/>
            <person name="Perez-Donoso J.M."/>
        </authorList>
    </citation>
    <scope>NUCLEOTIDE SEQUENCE [LARGE SCALE GENOMIC DNA]</scope>
    <source>
        <strain evidence="1 2">TNT11</strain>
    </source>
</reference>